<accession>A0A8T1W897</accession>
<evidence type="ECO:0000313" key="4">
    <source>
        <dbReference type="Proteomes" id="UP000694044"/>
    </source>
</evidence>
<dbReference type="InterPro" id="IPR003123">
    <property type="entry name" value="VPS9"/>
</dbReference>
<keyword evidence="4" id="KW-1185">Reference proteome</keyword>
<feature type="domain" description="VPS9" evidence="2">
    <location>
        <begin position="248"/>
        <end position="409"/>
    </location>
</feature>
<dbReference type="InterPro" id="IPR058923">
    <property type="entry name" value="RCC1-like_dom"/>
</dbReference>
<evidence type="ECO:0000256" key="1">
    <source>
        <dbReference type="PROSITE-ProRule" id="PRU00235"/>
    </source>
</evidence>
<evidence type="ECO:0000259" key="2">
    <source>
        <dbReference type="PROSITE" id="PS51205"/>
    </source>
</evidence>
<dbReference type="AlphaFoldDB" id="A0A8T1W897"/>
<comment type="caution">
    <text evidence="3">The sequence shown here is derived from an EMBL/GenBank/DDBJ whole genome shotgun (WGS) entry which is preliminary data.</text>
</comment>
<dbReference type="PROSITE" id="PS00626">
    <property type="entry name" value="RCC1_2"/>
    <property type="match status" value="2"/>
</dbReference>
<dbReference type="InterPro" id="IPR000408">
    <property type="entry name" value="Reg_chr_condens"/>
</dbReference>
<feature type="repeat" description="RCC1" evidence="1">
    <location>
        <begin position="554"/>
        <end position="609"/>
    </location>
</feature>
<protein>
    <recommendedName>
        <fullName evidence="2">VPS9 domain-containing protein</fullName>
    </recommendedName>
</protein>
<gene>
    <name evidence="3" type="ORF">PHYPSEUDO_013347</name>
</gene>
<dbReference type="Proteomes" id="UP000694044">
    <property type="component" value="Unassembled WGS sequence"/>
</dbReference>
<dbReference type="Pfam" id="PF25390">
    <property type="entry name" value="WD40_RLD"/>
    <property type="match status" value="1"/>
</dbReference>
<proteinExistence type="predicted"/>
<feature type="repeat" description="RCC1" evidence="1">
    <location>
        <begin position="735"/>
        <end position="791"/>
    </location>
</feature>
<dbReference type="PROSITE" id="PS51205">
    <property type="entry name" value="VPS9"/>
    <property type="match status" value="1"/>
</dbReference>
<dbReference type="PANTHER" id="PTHR13510:SF44">
    <property type="entry name" value="RABENOSYN-5"/>
    <property type="match status" value="1"/>
</dbReference>
<reference evidence="3" key="1">
    <citation type="submission" date="2021-02" db="EMBL/GenBank/DDBJ databases">
        <authorList>
            <person name="Palmer J.M."/>
        </authorList>
    </citation>
    <scope>NUCLEOTIDE SEQUENCE</scope>
    <source>
        <strain evidence="3">SCRP734</strain>
    </source>
</reference>
<dbReference type="EMBL" id="JAGDFM010000069">
    <property type="protein sequence ID" value="KAG7387949.1"/>
    <property type="molecule type" value="Genomic_DNA"/>
</dbReference>
<dbReference type="PROSITE" id="PS50012">
    <property type="entry name" value="RCC1_3"/>
    <property type="match status" value="4"/>
</dbReference>
<evidence type="ECO:0000313" key="3">
    <source>
        <dbReference type="EMBL" id="KAG7387949.1"/>
    </source>
</evidence>
<sequence length="1217" mass="134547">MGDVFLRALSADLEQTQRALPPYCLFCVPQPRSLLADEAITQDVLYTHFLMPTDAAAAPERRLGDYDTLNGKQVAVLGSHIHTGKGFGDRRQVRILLSEKREIHHQEVTVLHISRPLEGGIEVPEDPSEIDVATFRRYTAILRSFPENELVFYQLDETISQVHKICAQEQVYERYKQTLPANLKEEWEAAVEELIHAGSFDDVEEDYRLQRRHGGGVSHLLQIQQVVECYLMESLHELIFPRVVASCQEQDKKLQQVMYRMRHYTPEDFGLRKEFQCFAAEARDTLLTVTQKKTPLDMLLVFKTCIDRVSDAITLNVKLRRLDFETYQLTTDDILDQLLFVLVQAFNQVLREKAEGVAGSASPFPIAAVIRYISDYHFINSNTTALGFTIANFQVAVEYFMMRADHDDDCKDCADLALQRGNAGFGCSQVIEESMCVRAAHKIRRDLMKAVENVELARRDTGAETGQDSPHAIAIESSDSAANGVTSMKRLSIIGEWSAPDKVEDISTGDSSADSLTVHPVEFVGAEQLTSVSDTNIINVSGGQRFFAAVAEDGKLFTWGDSSGGRLGYVIADGDSRRVSCPQRVFALEQHMIIQVSCGAFHTLVTDLNGHVFAWGSNTRGQLGFLSPGTPSTAVETPSVVGDLRGMYMSSVACGEYHSLALSSDGRVFSWGCSKYGKLGRAAEGLLDVVQPREVDADWTGWAMDMKSRIGSGERYAVRCIAAGKDHSLAISSDGAGFTWGRGDSGQLGHGCYMDVSEPKQVMAISAAITDKCGLIDIAGGNDFSVFLLENGTTYICGRDPSLDADKPHLSPTLLTLPSTLEREFFGQITAVSSGEAQRFTVNPFGQLTLADEDHAKLVNISDALVQAKFEEYEEYLNSEKRVDISRWKKFKTSGAAMTYLERKKSNPDSNLPEMCMVGPLPGTLDEIMFGLVSPTLEAMRIKSSYLNDFSAAAVLASVVEPTEEEPFRSVVVKWMEIDIPGASVGIVRNRDYIYVESSGILHLKNGESVGYHLFHSVNFPETHELPGRVRGNMSLCAIFHQEGPDQTDCFGTGVMDPRGDIIRSMAVSGMVQAIMAGLKYSYCGQMKKLAWLLEHKHAEQRERSARVVKPVCVTCSKPTKNSKLRVGKSDSTCKLCFAALCGSCKVSKKLSFISPDLELAQRKVAFCVKCLMEATRLDTLEAARQQFVYKQTIHRSAYSSIACNERLNSVSSTSLS</sequence>
<feature type="repeat" description="RCC1" evidence="1">
    <location>
        <begin position="666"/>
        <end position="734"/>
    </location>
</feature>
<feature type="repeat" description="RCC1" evidence="1">
    <location>
        <begin position="610"/>
        <end position="665"/>
    </location>
</feature>
<dbReference type="PANTHER" id="PTHR13510">
    <property type="entry name" value="FYVE-FINGER-CONTAINING RAB5 EFFECTOR PROTEIN RABENOSYN-5-RELATED"/>
    <property type="match status" value="1"/>
</dbReference>
<organism evidence="3 4">
    <name type="scientific">Phytophthora pseudosyringae</name>
    <dbReference type="NCBI Taxonomy" id="221518"/>
    <lineage>
        <taxon>Eukaryota</taxon>
        <taxon>Sar</taxon>
        <taxon>Stramenopiles</taxon>
        <taxon>Oomycota</taxon>
        <taxon>Peronosporomycetes</taxon>
        <taxon>Peronosporales</taxon>
        <taxon>Peronosporaceae</taxon>
        <taxon>Phytophthora</taxon>
    </lineage>
</organism>
<dbReference type="OrthoDB" id="5981550at2759"/>
<dbReference type="InterPro" id="IPR052727">
    <property type="entry name" value="Rab4/Rab5_effector"/>
</dbReference>
<name>A0A8T1W897_9STRA</name>